<evidence type="ECO:0000256" key="3">
    <source>
        <dbReference type="SAM" id="MobiDB-lite"/>
    </source>
</evidence>
<evidence type="ECO:0000259" key="4">
    <source>
        <dbReference type="PROSITE" id="PS50157"/>
    </source>
</evidence>
<dbReference type="PANTHER" id="PTHR46664:SF1">
    <property type="entry name" value="ATM INTERACTOR"/>
    <property type="match status" value="1"/>
</dbReference>
<dbReference type="GO" id="GO:0005634">
    <property type="term" value="C:nucleus"/>
    <property type="evidence" value="ECO:0007669"/>
    <property type="project" value="InterPro"/>
</dbReference>
<dbReference type="GO" id="GO:0000976">
    <property type="term" value="F:transcription cis-regulatory region binding"/>
    <property type="evidence" value="ECO:0007669"/>
    <property type="project" value="InterPro"/>
</dbReference>
<organism evidence="6 7">
    <name type="scientific">Trichoplusia ni</name>
    <name type="common">Cabbage looper</name>
    <dbReference type="NCBI Taxonomy" id="7111"/>
    <lineage>
        <taxon>Eukaryota</taxon>
        <taxon>Metazoa</taxon>
        <taxon>Ecdysozoa</taxon>
        <taxon>Arthropoda</taxon>
        <taxon>Hexapoda</taxon>
        <taxon>Insecta</taxon>
        <taxon>Pterygota</taxon>
        <taxon>Neoptera</taxon>
        <taxon>Endopterygota</taxon>
        <taxon>Lepidoptera</taxon>
        <taxon>Glossata</taxon>
        <taxon>Ditrysia</taxon>
        <taxon>Noctuoidea</taxon>
        <taxon>Noctuidae</taxon>
        <taxon>Plusiinae</taxon>
        <taxon>Trichoplusia</taxon>
    </lineage>
</organism>
<evidence type="ECO:0000313" key="6">
    <source>
        <dbReference type="Proteomes" id="UP000322000"/>
    </source>
</evidence>
<keyword evidence="2" id="KW-0479">Metal-binding</keyword>
<dbReference type="SMART" id="SM00355">
    <property type="entry name" value="ZnF_C2H2"/>
    <property type="match status" value="4"/>
</dbReference>
<dbReference type="InterPro" id="IPR012934">
    <property type="entry name" value="Znf_AD"/>
</dbReference>
<dbReference type="GeneID" id="113491626"/>
<dbReference type="GO" id="GO:0000981">
    <property type="term" value="F:DNA-binding transcription factor activity, RNA polymerase II-specific"/>
    <property type="evidence" value="ECO:0007669"/>
    <property type="project" value="TreeGrafter"/>
</dbReference>
<dbReference type="CTD" id="38381"/>
<evidence type="ECO:0000256" key="1">
    <source>
        <dbReference type="PROSITE-ProRule" id="PRU00042"/>
    </source>
</evidence>
<keyword evidence="2" id="KW-0862">Zinc</keyword>
<dbReference type="KEGG" id="tnl:113491626"/>
<feature type="region of interest" description="Disordered" evidence="3">
    <location>
        <begin position="256"/>
        <end position="304"/>
    </location>
</feature>
<evidence type="ECO:0000256" key="2">
    <source>
        <dbReference type="PROSITE-ProRule" id="PRU01263"/>
    </source>
</evidence>
<feature type="binding site" evidence="2">
    <location>
        <position position="19"/>
    </location>
    <ligand>
        <name>Zn(2+)</name>
        <dbReference type="ChEBI" id="CHEBI:29105"/>
    </ligand>
</feature>
<evidence type="ECO:0000313" key="7">
    <source>
        <dbReference type="RefSeq" id="XP_026724488.1"/>
    </source>
</evidence>
<dbReference type="SMART" id="SM00868">
    <property type="entry name" value="zf-AD"/>
    <property type="match status" value="1"/>
</dbReference>
<dbReference type="PANTHER" id="PTHR46664">
    <property type="entry name" value="ATM INTERACTOR"/>
    <property type="match status" value="1"/>
</dbReference>
<dbReference type="PROSITE" id="PS51915">
    <property type="entry name" value="ZAD"/>
    <property type="match status" value="1"/>
</dbReference>
<feature type="binding site" evidence="2">
    <location>
        <position position="22"/>
    </location>
    <ligand>
        <name>Zn(2+)</name>
        <dbReference type="ChEBI" id="CHEBI:29105"/>
    </ligand>
</feature>
<dbReference type="PROSITE" id="PS00028">
    <property type="entry name" value="ZINC_FINGER_C2H2_1"/>
    <property type="match status" value="2"/>
</dbReference>
<dbReference type="Proteomes" id="UP000322000">
    <property type="component" value="Chromosome 3"/>
</dbReference>
<dbReference type="InterPro" id="IPR013087">
    <property type="entry name" value="Znf_C2H2_type"/>
</dbReference>
<feature type="binding site" evidence="2">
    <location>
        <position position="61"/>
    </location>
    <ligand>
        <name>Zn(2+)</name>
        <dbReference type="ChEBI" id="CHEBI:29105"/>
    </ligand>
</feature>
<proteinExistence type="predicted"/>
<evidence type="ECO:0000259" key="5">
    <source>
        <dbReference type="PROSITE" id="PS51915"/>
    </source>
</evidence>
<dbReference type="InParanoid" id="A0A7E5V874"/>
<feature type="binding site" evidence="2">
    <location>
        <position position="64"/>
    </location>
    <ligand>
        <name>Zn(2+)</name>
        <dbReference type="ChEBI" id="CHEBI:29105"/>
    </ligand>
</feature>
<dbReference type="Pfam" id="PF07776">
    <property type="entry name" value="zf-AD"/>
    <property type="match status" value="1"/>
</dbReference>
<dbReference type="OrthoDB" id="6354171at2759"/>
<dbReference type="InterPro" id="IPR055303">
    <property type="entry name" value="ATMIN"/>
</dbReference>
<dbReference type="RefSeq" id="XP_026724488.1">
    <property type="nucleotide sequence ID" value="XM_026868687.1"/>
</dbReference>
<sequence>MSAPFTILEQPIDPSAVICRGCLAESGEMKNIYEWGLAEDYFRITAVVETLRKPGLSEMLCSNCEQTLISFKQFRKQCQDSDHHLKSCLKKKNKRKNGKNELICELRDKKLVIKVQAPETEEKILLPCPFHCEDTFAKKNDLYGHLKKVHNVSEDFAVELQYYCAVANCVYNVNSGSQKCFSGRKFLNQHHNKVHLVKGIVCKDCKTSFSVDVDYQRHKKTCNFVFICQICNVKYSNNEALLVHLMRKHPDVHKMYKDERKAEKRRLTENSDSKPNEVTKIPNFTPVTTDSEKQNTKTTTPSENLEFKLDSPKKASTQVQEIANDVTLLSWPNYEPRTDDNSTQTFENTISMNEDMYFPEIISLSDIQTQTLEFGLSKSNKETQIKSSETQSPDLSIKETQTCFCHYDAPKTNFRLFENLTSTETQTQSADRFSVKSDVLLSFNSAETQTCFDDSSNDSL</sequence>
<protein>
    <submittedName>
        <fullName evidence="7">Uncharacterized protein LOC113491626 isoform X1</fullName>
    </submittedName>
</protein>
<dbReference type="GO" id="GO:0008270">
    <property type="term" value="F:zinc ion binding"/>
    <property type="evidence" value="ECO:0007669"/>
    <property type="project" value="UniProtKB-UniRule"/>
</dbReference>
<dbReference type="Gene3D" id="3.30.160.60">
    <property type="entry name" value="Classic Zinc Finger"/>
    <property type="match status" value="1"/>
</dbReference>
<keyword evidence="6" id="KW-1185">Reference proteome</keyword>
<dbReference type="AlphaFoldDB" id="A0A7E5V874"/>
<feature type="compositionally biased region" description="Basic and acidic residues" evidence="3">
    <location>
        <begin position="256"/>
        <end position="277"/>
    </location>
</feature>
<feature type="domain" description="ZAD" evidence="5">
    <location>
        <begin position="17"/>
        <end position="88"/>
    </location>
</feature>
<dbReference type="PROSITE" id="PS50157">
    <property type="entry name" value="ZINC_FINGER_C2H2_2"/>
    <property type="match status" value="1"/>
</dbReference>
<feature type="domain" description="C2H2-type" evidence="4">
    <location>
        <begin position="126"/>
        <end position="155"/>
    </location>
</feature>
<accession>A0A7E5V874</accession>
<dbReference type="GO" id="GO:0045944">
    <property type="term" value="P:positive regulation of transcription by RNA polymerase II"/>
    <property type="evidence" value="ECO:0007669"/>
    <property type="project" value="InterPro"/>
</dbReference>
<gene>
    <name evidence="7" type="primary">LOC113491626</name>
</gene>
<dbReference type="SUPFAM" id="SSF57716">
    <property type="entry name" value="Glucocorticoid receptor-like (DNA-binding domain)"/>
    <property type="match status" value="1"/>
</dbReference>
<name>A0A7E5V874_TRINI</name>
<reference evidence="7" key="1">
    <citation type="submission" date="2025-08" db="UniProtKB">
        <authorList>
            <consortium name="RefSeq"/>
        </authorList>
    </citation>
    <scope>IDENTIFICATION</scope>
</reference>
<keyword evidence="1" id="KW-0863">Zinc-finger</keyword>